<proteinExistence type="predicted"/>
<protein>
    <recommendedName>
        <fullName evidence="5">Flagellar protein FliT</fullName>
    </recommendedName>
</protein>
<evidence type="ECO:0000256" key="1">
    <source>
        <dbReference type="ARBA" id="ARBA00004514"/>
    </source>
</evidence>
<dbReference type="GO" id="GO:0044781">
    <property type="term" value="P:bacterial-type flagellum organization"/>
    <property type="evidence" value="ECO:0007669"/>
    <property type="project" value="UniProtKB-KW"/>
</dbReference>
<evidence type="ECO:0000256" key="3">
    <source>
        <dbReference type="ARBA" id="ARBA00022795"/>
    </source>
</evidence>
<evidence type="ECO:0000256" key="4">
    <source>
        <dbReference type="ARBA" id="ARBA00023186"/>
    </source>
</evidence>
<accession>A0A5Q4YV25</accession>
<dbReference type="RefSeq" id="WP_165190271.1">
    <property type="nucleotide sequence ID" value="NZ_LR699556.1"/>
</dbReference>
<evidence type="ECO:0000313" key="7">
    <source>
        <dbReference type="Proteomes" id="UP000325811"/>
    </source>
</evidence>
<dbReference type="InterPro" id="IPR008622">
    <property type="entry name" value="FliT"/>
</dbReference>
<evidence type="ECO:0000256" key="5">
    <source>
        <dbReference type="ARBA" id="ARBA00093797"/>
    </source>
</evidence>
<organism evidence="6 7">
    <name type="scientific">Paraburkholderia dioscoreae</name>
    <dbReference type="NCBI Taxonomy" id="2604047"/>
    <lineage>
        <taxon>Bacteria</taxon>
        <taxon>Pseudomonadati</taxon>
        <taxon>Pseudomonadota</taxon>
        <taxon>Betaproteobacteria</taxon>
        <taxon>Burkholderiales</taxon>
        <taxon>Burkholderiaceae</taxon>
        <taxon>Paraburkholderia</taxon>
    </lineage>
</organism>
<keyword evidence="3" id="KW-1005">Bacterial flagellum biogenesis</keyword>
<sequence>MESRELIERLLKLSEAIEHAAQLADWPEAARRTEERSPLLMSLTGDVEDETRNIIRRIQALDESVLTLAATGKEELNTEYQEALRRAAATRQYLRTACD</sequence>
<comment type="subcellular location">
    <subcellularLocation>
        <location evidence="1">Cytoplasm</location>
        <location evidence="1">Cytosol</location>
    </subcellularLocation>
</comment>
<keyword evidence="6" id="KW-0614">Plasmid</keyword>
<keyword evidence="7" id="KW-1185">Reference proteome</keyword>
<dbReference type="Pfam" id="PF05400">
    <property type="entry name" value="FliT"/>
    <property type="match status" value="1"/>
</dbReference>
<keyword evidence="2" id="KW-0963">Cytoplasm</keyword>
<keyword evidence="4" id="KW-0143">Chaperone</keyword>
<name>A0A5Q4YV25_9BURK</name>
<gene>
    <name evidence="6" type="ORF">PDMSB3_0071</name>
</gene>
<geneLocation type="plasmid" evidence="6 7">
    <name>pII</name>
</geneLocation>
<reference evidence="6 7" key="1">
    <citation type="submission" date="2019-08" db="EMBL/GenBank/DDBJ databases">
        <authorList>
            <person name="Herpell B J."/>
        </authorList>
    </citation>
    <scope>NUCLEOTIDE SEQUENCE [LARGE SCALE GENOMIC DNA]</scope>
    <source>
        <strain evidence="7">Msb3</strain>
        <plasmid evidence="6 7">pII</plasmid>
    </source>
</reference>
<evidence type="ECO:0000313" key="6">
    <source>
        <dbReference type="EMBL" id="VVD31195.1"/>
    </source>
</evidence>
<evidence type="ECO:0000256" key="2">
    <source>
        <dbReference type="ARBA" id="ARBA00022490"/>
    </source>
</evidence>
<dbReference type="KEGG" id="pdio:PDMSB3_0071.3"/>
<dbReference type="Proteomes" id="UP000325811">
    <property type="component" value="Plasmid pII"/>
</dbReference>
<dbReference type="AlphaFoldDB" id="A0A5Q4YV25"/>
<dbReference type="EMBL" id="LR699556">
    <property type="protein sequence ID" value="VVD31195.1"/>
    <property type="molecule type" value="Genomic_DNA"/>
</dbReference>